<evidence type="ECO:0000313" key="1">
    <source>
        <dbReference type="EMBL" id="MFB5680945.1"/>
    </source>
</evidence>
<evidence type="ECO:0000313" key="2">
    <source>
        <dbReference type="Proteomes" id="UP001580407"/>
    </source>
</evidence>
<keyword evidence="2" id="KW-1185">Reference proteome</keyword>
<accession>A0ABV5B5I3</accession>
<comment type="caution">
    <text evidence="1">The sequence shown here is derived from an EMBL/GenBank/DDBJ whole genome shotgun (WGS) entry which is preliminary data.</text>
</comment>
<organism evidence="1 2">
    <name type="scientific">Paenibacillus terreus</name>
    <dbReference type="NCBI Taxonomy" id="1387834"/>
    <lineage>
        <taxon>Bacteria</taxon>
        <taxon>Bacillati</taxon>
        <taxon>Bacillota</taxon>
        <taxon>Bacilli</taxon>
        <taxon>Bacillales</taxon>
        <taxon>Paenibacillaceae</taxon>
        <taxon>Paenibacillus</taxon>
    </lineage>
</organism>
<sequence>MKKEIGVLMLLSAVLLSGCVSDKSGAVTIEAGETPSNPVTTEATHESDAKLIAASENEEVKLYALKETEGVIERVTLDIHGQQKEFDWKIIDTGTKPKVFHTDLTSDGKPEAIIIINTGRGTGFNTYDIHILNAEDLSEIKVQNYEEIVNSQIETHVAKNGDDTLAIKVKAQGKEYNFNYDHDPAPNFNQEELAFGGVVIYELENQKVKVRLGASVGISPAYVCDINITYKFDNAKNEFIVDQIEVEPFEKHKKG</sequence>
<dbReference type="Proteomes" id="UP001580407">
    <property type="component" value="Unassembled WGS sequence"/>
</dbReference>
<reference evidence="1 2" key="1">
    <citation type="submission" date="2024-09" db="EMBL/GenBank/DDBJ databases">
        <authorList>
            <person name="Ruan L."/>
        </authorList>
    </citation>
    <scope>NUCLEOTIDE SEQUENCE [LARGE SCALE GENOMIC DNA]</scope>
    <source>
        <strain evidence="1 2">D33</strain>
    </source>
</reference>
<dbReference type="EMBL" id="JBHILM010000007">
    <property type="protein sequence ID" value="MFB5680945.1"/>
    <property type="molecule type" value="Genomic_DNA"/>
</dbReference>
<dbReference type="RefSeq" id="WP_375524740.1">
    <property type="nucleotide sequence ID" value="NZ_JBHILM010000007.1"/>
</dbReference>
<proteinExistence type="predicted"/>
<gene>
    <name evidence="1" type="ORF">ACE3NQ_08490</name>
</gene>
<dbReference type="PROSITE" id="PS51257">
    <property type="entry name" value="PROKAR_LIPOPROTEIN"/>
    <property type="match status" value="1"/>
</dbReference>
<evidence type="ECO:0008006" key="3">
    <source>
        <dbReference type="Google" id="ProtNLM"/>
    </source>
</evidence>
<protein>
    <recommendedName>
        <fullName evidence="3">Lipoprotein</fullName>
    </recommendedName>
</protein>
<name>A0ABV5B5I3_9BACL</name>